<dbReference type="SMART" id="SM00723">
    <property type="entry name" value="AMOP"/>
    <property type="match status" value="2"/>
</dbReference>
<dbReference type="Pfam" id="PF23263">
    <property type="entry name" value="C8-3_MUC4"/>
    <property type="match status" value="2"/>
</dbReference>
<gene>
    <name evidence="11" type="ORF">PMEA_00021001</name>
</gene>
<dbReference type="InterPro" id="IPR051495">
    <property type="entry name" value="Epithelial_Barrier/Signaling"/>
</dbReference>
<dbReference type="InterPro" id="IPR035976">
    <property type="entry name" value="Sushi/SCR/CCP_sf"/>
</dbReference>
<dbReference type="Pfam" id="PF00084">
    <property type="entry name" value="Sushi"/>
    <property type="match status" value="2"/>
</dbReference>
<evidence type="ECO:0000313" key="12">
    <source>
        <dbReference type="Proteomes" id="UP001159428"/>
    </source>
</evidence>
<feature type="domain" description="NIDO" evidence="9">
    <location>
        <begin position="35"/>
        <end position="189"/>
    </location>
</feature>
<evidence type="ECO:0000256" key="4">
    <source>
        <dbReference type="ARBA" id="ARBA00023136"/>
    </source>
</evidence>
<dbReference type="PROSITE" id="PS50923">
    <property type="entry name" value="SUSHI"/>
    <property type="match status" value="2"/>
</dbReference>
<evidence type="ECO:0000256" key="5">
    <source>
        <dbReference type="ARBA" id="ARBA00023157"/>
    </source>
</evidence>
<dbReference type="InterPro" id="IPR056619">
    <property type="entry name" value="C8-3_MUC4"/>
</dbReference>
<evidence type="ECO:0000256" key="6">
    <source>
        <dbReference type="PROSITE-ProRule" id="PRU00302"/>
    </source>
</evidence>
<comment type="caution">
    <text evidence="11">The sequence shown here is derived from an EMBL/GenBank/DDBJ whole genome shotgun (WGS) entry which is preliminary data.</text>
</comment>
<feature type="domain" description="AMOP" evidence="7">
    <location>
        <begin position="1360"/>
        <end position="1500"/>
    </location>
</feature>
<sequence length="1854" mass="206883">SFQVNTNGVISFLVQVSQYTPASFPLGDSRRLVAPFWADVDTTNGGQVFYRETTDSQLLKRATNDVSATFVDHKKFKATWLFVATWYEVAFYGARNFTHKRNTFQAILITNGRHSFVIYNYNKITWTTGTASSGDHSGLGGTQAQAGFNAGDGKRFYTIPGSGTHDVINLFKTSNVERPGRWIFRIDIATIKEGGCNTKGSIVISPGYAIMLGGDNLFVSGPCFKSSDDIICKFFGDKATNGSYISPIQASCTVPMLYLTGRLTMKMSIDGGRSFDYQGIITIVNIVKLKPAVVRHMAKKWPEQSQVRITWDPAYLGGENQRVTVQLARFSMKGDGQVVFHSTFNVVAGQQNDGTSQFVVSKGVGAIAGDDRFVTLVLVKRIAGNFGSSPAEWIWSDPFHWLNYESAKQRCVHWYNRQPDPKTYTDDISLLSCPQTFLQAMADRGRFMLDEYCHQDAEQHCALYRKEATHCFSTNNPSEQGAGQQCCYNEQGNLMIGPKNGGSLSRVHISAGVPFFSHFFHDLMPYSDCCVLSENCGKYFEKRPSDNGMNYEPPRPATGVGEPHMITLDGVEYTFNGYGEYQILQVAPSGFKLQGRMQPLINSYGRKTLGTVYKAFAMKENGSDIVQVHINGRSEVDVLVNGALMEFDERLLMDFNGVTVLKYNNSYKYSTIFNSGISVTIEKADELLQMMLLVPQMYKGNTSGLLGFWDGDQVKEYLLPNGTFLDTNSNQSRIHYEFGQKWAVTEEDSLFTYDYGENHTSYVDVEYIPVFFDQELIFDDVIFGQKARNVCGNNKQCLFDIYTTGKISIGMNSKKALESFVAVVNEIETPGCIPMENVLRNGLMQRKDSKDGAMLFKFHCDTGFSLTGPSVIRCYQGQWNGSKPSCEPSVEKIIVLLCNHFIFLSNAIVLPNFYPFGVSDGDQLVPTNDDGSSGTIPISIQFPFYDRNHNSLFVSMLIVNTNGVISFLVQVSQYTPDPFPLGDDRRLVAPFWADVDTTNGGQVFYRETTDSQLLKRATNDITATFVDHRKFKATWLFVATWYEVAFYGARNFTHKRNTFQAVMITNGRHSFVIYNYNNITWTTGTASSGDKTGLGGTQAQAGFNAGDGKRFYTIPGSRTHGVINLPNKTNVANPGRWIFRIDSAEIEEGGCNTKGSIVISPGYAIMLGGDNIFVSGPCFKPSDDIICEFSGGKATNGSYISPIQASCTVPMLYLTGRLAMKMSVNGGRSFDYQGIITIVNIVKFKPAVVRHMAKTWSEQAEAQISWDPAYLGGENQRVTVQLARFSMKDDGQVVFHSTFNLVAGQENDGTSLFLVPKGAGQGTIAEGDRFVTLVLVKRISGNFNNSPAEWIWSDPFHWLSYEMAEQRCVHWYDKQPDPEIYTDDTSLLSCPQTFLQAMADRGRFMLDEYCNPDVEQRCAVYRKEATHCFSTNNPSEQGAGQQCCYNEQGNLMIGSKNGGSLNRVHISAGVPFLSHFFHDLMPYSDCCVLSENCGKYFEKRPSDNGMNYEPPRPATGVGDPHMITLDGVEYTFNGYGEYHILQVPPSGFKLQGRMQPLINSYGGKTLGTVYKAFAMKENGSDIVQVHINGRSEVDVLVNGALMEFDERLLVEFNGVSVLKYNNSYKYSTIFNSGISITIEKFDELLQMMLLVPQMYKGNTSGLLGFWDGDQVKEYLLPDGTFLDINSNQSRIHYEFGQKWAATEEDSLFTYDYGENHTTYVDVGYIPVFFDQELVFDDVIFGQQARNVCGNNKQCLFDIYTTGKISIGMNSKKALESFAVVVNEIETPGCIPIENVLSNGLMQRKDSKDGAMLFKFHCDTGFSLTGPSVIRCYQGQWNGSKPSCEPSGKHRRKPR</sequence>
<protein>
    <submittedName>
        <fullName evidence="11">Uncharacterized protein</fullName>
    </submittedName>
</protein>
<organism evidence="11 12">
    <name type="scientific">Pocillopora meandrina</name>
    <dbReference type="NCBI Taxonomy" id="46732"/>
    <lineage>
        <taxon>Eukaryota</taxon>
        <taxon>Metazoa</taxon>
        <taxon>Cnidaria</taxon>
        <taxon>Anthozoa</taxon>
        <taxon>Hexacorallia</taxon>
        <taxon>Scleractinia</taxon>
        <taxon>Astrocoeniina</taxon>
        <taxon>Pocilloporidae</taxon>
        <taxon>Pocillopora</taxon>
    </lineage>
</organism>
<feature type="domain" description="NIDO" evidence="9">
    <location>
        <begin position="990"/>
        <end position="1144"/>
    </location>
</feature>
<dbReference type="GO" id="GO:0016020">
    <property type="term" value="C:membrane"/>
    <property type="evidence" value="ECO:0007669"/>
    <property type="project" value="UniProtKB-SubCell"/>
</dbReference>
<dbReference type="PROSITE" id="PS51233">
    <property type="entry name" value="VWFD"/>
    <property type="match status" value="2"/>
</dbReference>
<feature type="domain" description="Sushi" evidence="8">
    <location>
        <begin position="830"/>
        <end position="888"/>
    </location>
</feature>
<dbReference type="PROSITE" id="PS50856">
    <property type="entry name" value="AMOP"/>
    <property type="match status" value="2"/>
</dbReference>
<dbReference type="SUPFAM" id="SSF81296">
    <property type="entry name" value="E set domains"/>
    <property type="match status" value="2"/>
</dbReference>
<dbReference type="InterPro" id="IPR003886">
    <property type="entry name" value="NIDO_dom"/>
</dbReference>
<reference evidence="11 12" key="1">
    <citation type="submission" date="2022-05" db="EMBL/GenBank/DDBJ databases">
        <authorList>
            <consortium name="Genoscope - CEA"/>
            <person name="William W."/>
        </authorList>
    </citation>
    <scope>NUCLEOTIDE SEQUENCE [LARGE SCALE GENOMIC DNA]</scope>
</reference>
<dbReference type="EMBL" id="CALNXJ010000039">
    <property type="protein sequence ID" value="CAH3144384.1"/>
    <property type="molecule type" value="Genomic_DNA"/>
</dbReference>
<evidence type="ECO:0000259" key="7">
    <source>
        <dbReference type="PROSITE" id="PS50856"/>
    </source>
</evidence>
<dbReference type="Pfam" id="PF03782">
    <property type="entry name" value="AMOP"/>
    <property type="match status" value="2"/>
</dbReference>
<evidence type="ECO:0000256" key="3">
    <source>
        <dbReference type="ARBA" id="ARBA00022989"/>
    </source>
</evidence>
<accession>A0AAU9XCU4</accession>
<dbReference type="CDD" id="cd00033">
    <property type="entry name" value="CCP"/>
    <property type="match status" value="2"/>
</dbReference>
<comment type="caution">
    <text evidence="6">Lacks conserved residue(s) required for the propagation of feature annotation.</text>
</comment>
<feature type="domain" description="Sushi" evidence="8">
    <location>
        <begin position="1787"/>
        <end position="1845"/>
    </location>
</feature>
<evidence type="ECO:0000259" key="9">
    <source>
        <dbReference type="PROSITE" id="PS51220"/>
    </source>
</evidence>
<dbReference type="Pfam" id="PF00094">
    <property type="entry name" value="VWD"/>
    <property type="match status" value="2"/>
</dbReference>
<evidence type="ECO:0000256" key="2">
    <source>
        <dbReference type="ARBA" id="ARBA00022692"/>
    </source>
</evidence>
<feature type="non-terminal residue" evidence="11">
    <location>
        <position position="1"/>
    </location>
</feature>
<comment type="subcellular location">
    <subcellularLocation>
        <location evidence="1">Membrane</location>
    </subcellularLocation>
</comment>
<evidence type="ECO:0000256" key="1">
    <source>
        <dbReference type="ARBA" id="ARBA00004370"/>
    </source>
</evidence>
<keyword evidence="12" id="KW-1185">Reference proteome</keyword>
<dbReference type="InterPro" id="IPR014756">
    <property type="entry name" value="Ig_E-set"/>
</dbReference>
<evidence type="ECO:0000259" key="8">
    <source>
        <dbReference type="PROSITE" id="PS50923"/>
    </source>
</evidence>
<dbReference type="SUPFAM" id="SSF57535">
    <property type="entry name" value="Complement control module/SCR domain"/>
    <property type="match status" value="2"/>
</dbReference>
<dbReference type="Proteomes" id="UP001159428">
    <property type="component" value="Unassembled WGS sequence"/>
</dbReference>
<dbReference type="Pfam" id="PF06119">
    <property type="entry name" value="NIDO"/>
    <property type="match status" value="2"/>
</dbReference>
<dbReference type="PROSITE" id="PS51220">
    <property type="entry name" value="NIDO"/>
    <property type="match status" value="2"/>
</dbReference>
<feature type="domain" description="VWFD" evidence="10">
    <location>
        <begin position="555"/>
        <end position="750"/>
    </location>
</feature>
<dbReference type="InterPro" id="IPR005533">
    <property type="entry name" value="AMOP_dom"/>
</dbReference>
<keyword evidence="2" id="KW-0812">Transmembrane</keyword>
<dbReference type="PANTHER" id="PTHR13802:SF59">
    <property type="entry name" value="SUSHI DOMAIN-CONTAINING PROTEIN 2"/>
    <property type="match status" value="1"/>
</dbReference>
<dbReference type="Gene3D" id="2.60.40.10">
    <property type="entry name" value="Immunoglobulins"/>
    <property type="match status" value="1"/>
</dbReference>
<keyword evidence="5" id="KW-1015">Disulfide bond</keyword>
<feature type="domain" description="VWFD" evidence="10">
    <location>
        <begin position="1512"/>
        <end position="1707"/>
    </location>
</feature>
<dbReference type="SMART" id="SM00216">
    <property type="entry name" value="VWD"/>
    <property type="match status" value="2"/>
</dbReference>
<evidence type="ECO:0000313" key="11">
    <source>
        <dbReference type="EMBL" id="CAH3144384.1"/>
    </source>
</evidence>
<dbReference type="InterPro" id="IPR001846">
    <property type="entry name" value="VWF_type-D"/>
</dbReference>
<dbReference type="PANTHER" id="PTHR13802">
    <property type="entry name" value="MUCIN 4-RELATED"/>
    <property type="match status" value="1"/>
</dbReference>
<keyword evidence="6" id="KW-0768">Sushi</keyword>
<feature type="domain" description="AMOP" evidence="7">
    <location>
        <begin position="403"/>
        <end position="543"/>
    </location>
</feature>
<proteinExistence type="predicted"/>
<evidence type="ECO:0000259" key="10">
    <source>
        <dbReference type="PROSITE" id="PS51233"/>
    </source>
</evidence>
<dbReference type="InterPro" id="IPR013783">
    <property type="entry name" value="Ig-like_fold"/>
</dbReference>
<dbReference type="Gene3D" id="2.10.70.10">
    <property type="entry name" value="Complement Module, domain 1"/>
    <property type="match status" value="2"/>
</dbReference>
<dbReference type="SMART" id="SM00032">
    <property type="entry name" value="CCP"/>
    <property type="match status" value="2"/>
</dbReference>
<dbReference type="SMART" id="SM00539">
    <property type="entry name" value="NIDO"/>
    <property type="match status" value="2"/>
</dbReference>
<dbReference type="InterPro" id="IPR000436">
    <property type="entry name" value="Sushi_SCR_CCP_dom"/>
</dbReference>
<dbReference type="GO" id="GO:0007160">
    <property type="term" value="P:cell-matrix adhesion"/>
    <property type="evidence" value="ECO:0007669"/>
    <property type="project" value="InterPro"/>
</dbReference>
<name>A0AAU9XCU4_9CNID</name>
<keyword evidence="4" id="KW-0472">Membrane</keyword>
<keyword evidence="3" id="KW-1133">Transmembrane helix</keyword>